<dbReference type="AlphaFoldDB" id="A0A1V6Q3C3"/>
<accession>A0A1V6Q3C3</accession>
<dbReference type="Pfam" id="PF13649">
    <property type="entry name" value="Methyltransf_25"/>
    <property type="match status" value="1"/>
</dbReference>
<gene>
    <name evidence="2" type="ORF">PENANT_c015G07349</name>
</gene>
<evidence type="ECO:0000313" key="3">
    <source>
        <dbReference type="Proteomes" id="UP000191672"/>
    </source>
</evidence>
<evidence type="ECO:0000313" key="2">
    <source>
        <dbReference type="EMBL" id="OQD83753.1"/>
    </source>
</evidence>
<dbReference type="InterPro" id="IPR029063">
    <property type="entry name" value="SAM-dependent_MTases_sf"/>
</dbReference>
<comment type="caution">
    <text evidence="2">The sequence shown here is derived from an EMBL/GenBank/DDBJ whole genome shotgun (WGS) entry which is preliminary data.</text>
</comment>
<dbReference type="STRING" id="416450.A0A1V6Q3C3"/>
<dbReference type="PANTHER" id="PTHR43591">
    <property type="entry name" value="METHYLTRANSFERASE"/>
    <property type="match status" value="1"/>
</dbReference>
<evidence type="ECO:0000259" key="1">
    <source>
        <dbReference type="Pfam" id="PF13649"/>
    </source>
</evidence>
<dbReference type="PANTHER" id="PTHR43591:SF110">
    <property type="entry name" value="RHODANESE DOMAIN-CONTAINING PROTEIN"/>
    <property type="match status" value="1"/>
</dbReference>
<dbReference type="EMBL" id="MDYN01000015">
    <property type="protein sequence ID" value="OQD83753.1"/>
    <property type="molecule type" value="Genomic_DNA"/>
</dbReference>
<dbReference type="CDD" id="cd02440">
    <property type="entry name" value="AdoMet_MTases"/>
    <property type="match status" value="1"/>
</dbReference>
<dbReference type="InterPro" id="IPR041698">
    <property type="entry name" value="Methyltransf_25"/>
</dbReference>
<name>A0A1V6Q3C3_9EURO</name>
<keyword evidence="3" id="KW-1185">Reference proteome</keyword>
<dbReference type="SUPFAM" id="SSF53335">
    <property type="entry name" value="S-adenosyl-L-methionine-dependent methyltransferases"/>
    <property type="match status" value="1"/>
</dbReference>
<proteinExistence type="predicted"/>
<reference evidence="3" key="1">
    <citation type="journal article" date="2017" name="Nat. Microbiol.">
        <title>Global analysis of biosynthetic gene clusters reveals vast potential of secondary metabolite production in Penicillium species.</title>
        <authorList>
            <person name="Nielsen J.C."/>
            <person name="Grijseels S."/>
            <person name="Prigent S."/>
            <person name="Ji B."/>
            <person name="Dainat J."/>
            <person name="Nielsen K.F."/>
            <person name="Frisvad J.C."/>
            <person name="Workman M."/>
            <person name="Nielsen J."/>
        </authorList>
    </citation>
    <scope>NUCLEOTIDE SEQUENCE [LARGE SCALE GENOMIC DNA]</scope>
    <source>
        <strain evidence="3">IBT 31811</strain>
    </source>
</reference>
<protein>
    <recommendedName>
        <fullName evidence="1">Methyltransferase domain-containing protein</fullName>
    </recommendedName>
</protein>
<sequence length="283" mass="31489">MAQGRDTYAENMGRNSTEAQRLDEQFDLITENVGYLLHPSVQAKLPPNAHVADVGTGTAAFLCSLSHYYPNAELHGYDISTSLFPPTSTLPRNVTLRLLDARQPVPSTLWNKYDLVHVRLLSAGLEPAEWSSIIQNLTRMLKPGSAMQWEECDFTAVRHLPGSPTATIDTASYMGQRFLAGMMHHFQNGWNTLAAEMRGAGLREVHTEVVAADRVYATRARLTANGIVAIFAWVRLASARGDDDSLSMQQLEQLERMAYADIKSGCYVTFDIHVVWGFRPVFS</sequence>
<feature type="domain" description="Methyltransferase" evidence="1">
    <location>
        <begin position="51"/>
        <end position="144"/>
    </location>
</feature>
<dbReference type="Proteomes" id="UP000191672">
    <property type="component" value="Unassembled WGS sequence"/>
</dbReference>
<dbReference type="Gene3D" id="3.40.50.150">
    <property type="entry name" value="Vaccinia Virus protein VP39"/>
    <property type="match status" value="1"/>
</dbReference>
<organism evidence="2 3">
    <name type="scientific">Penicillium antarcticum</name>
    <dbReference type="NCBI Taxonomy" id="416450"/>
    <lineage>
        <taxon>Eukaryota</taxon>
        <taxon>Fungi</taxon>
        <taxon>Dikarya</taxon>
        <taxon>Ascomycota</taxon>
        <taxon>Pezizomycotina</taxon>
        <taxon>Eurotiomycetes</taxon>
        <taxon>Eurotiomycetidae</taxon>
        <taxon>Eurotiales</taxon>
        <taxon>Aspergillaceae</taxon>
        <taxon>Penicillium</taxon>
    </lineage>
</organism>